<dbReference type="InterPro" id="IPR005533">
    <property type="entry name" value="AMOP_dom"/>
</dbReference>
<keyword evidence="5 6" id="KW-1015">Disulfide bond</keyword>
<keyword evidence="4 7" id="KW-0472">Membrane</keyword>
<comment type="subcellular location">
    <subcellularLocation>
        <location evidence="1">Membrane</location>
    </subcellularLocation>
</comment>
<dbReference type="PROSITE" id="PS50856">
    <property type="entry name" value="AMOP"/>
    <property type="match status" value="1"/>
</dbReference>
<dbReference type="InterPro" id="IPR014756">
    <property type="entry name" value="Ig_E-set"/>
</dbReference>
<evidence type="ECO:0000256" key="2">
    <source>
        <dbReference type="ARBA" id="ARBA00022692"/>
    </source>
</evidence>
<evidence type="ECO:0000313" key="12">
    <source>
        <dbReference type="Ensembl" id="ENSGWIP00000003128.1"/>
    </source>
</evidence>
<feature type="transmembrane region" description="Helical" evidence="7">
    <location>
        <begin position="812"/>
        <end position="835"/>
    </location>
</feature>
<dbReference type="Ensembl" id="ENSGWIT00000003384.1">
    <property type="protein sequence ID" value="ENSGWIP00000003128.1"/>
    <property type="gene ID" value="ENSGWIG00000001680.1"/>
</dbReference>
<keyword evidence="6" id="KW-0768">Sushi</keyword>
<dbReference type="Pfam" id="PF03782">
    <property type="entry name" value="AMOP"/>
    <property type="match status" value="1"/>
</dbReference>
<evidence type="ECO:0000259" key="9">
    <source>
        <dbReference type="PROSITE" id="PS50923"/>
    </source>
</evidence>
<keyword evidence="13" id="KW-1185">Reference proteome</keyword>
<evidence type="ECO:0000313" key="13">
    <source>
        <dbReference type="Proteomes" id="UP000694680"/>
    </source>
</evidence>
<feature type="domain" description="SMB" evidence="10">
    <location>
        <begin position="59"/>
        <end position="98"/>
    </location>
</feature>
<dbReference type="SUPFAM" id="SSF90188">
    <property type="entry name" value="Somatomedin B domain"/>
    <property type="match status" value="1"/>
</dbReference>
<dbReference type="InterPro" id="IPR001212">
    <property type="entry name" value="Somatomedin_B_dom"/>
</dbReference>
<name>A0A8C5FZ93_GOUWI</name>
<reference evidence="12" key="3">
    <citation type="submission" date="2025-09" db="UniProtKB">
        <authorList>
            <consortium name="Ensembl"/>
        </authorList>
    </citation>
    <scope>IDENTIFICATION</scope>
</reference>
<dbReference type="PROSITE" id="PS51233">
    <property type="entry name" value="VWFD"/>
    <property type="match status" value="1"/>
</dbReference>
<evidence type="ECO:0000259" key="10">
    <source>
        <dbReference type="PROSITE" id="PS50958"/>
    </source>
</evidence>
<dbReference type="SUPFAM" id="SSF57535">
    <property type="entry name" value="Complement control module/SCR domain"/>
    <property type="match status" value="1"/>
</dbReference>
<feature type="domain" description="AMOP" evidence="8">
    <location>
        <begin position="315"/>
        <end position="463"/>
    </location>
</feature>
<sequence>MIKQMLETSCNQGSRFEKHIYLVSQEIVTTALAPRDAAAMQTLSTAILVLLISCICRTWGRSCEGQCGVKLDLCSCHTTCVSLENCCTDYKQYCVDFLPFSGSMFGGTDFVVLNTTFNTNSSIVCRFIDKTDTFGYVDDNSRGHCISPLLYQTGWVPVIISSDNGTTFNQVGSWLSVHTGKLDLKFKALLVNSTKWQYYGTPNVSGTLNMVWTTSFVQAEKVNIELWGYRETGEPYSGNWQGEFTYLYSLARDYPNNGTFSFLPKPAENGFSLWELGALRVSPSLYPDGTWNVQATWTEDHALAWHLEEKFRKNSATWALDKCLAWDKLEDRLPNFLDEIIDCPCTLAQARADTGRFHTDYGCDIEKGSVCTYHPGSVHCVRAIQASPQYGAGQQCCYDSRGAQVLTGDSIGGSTPDRAHDWGSPPYKNPPRVPGQSHWVYDVLSFYYCCLWSDNCHYYFKHRPSSDCRLYQSPGSAVVFGDPHFITFDGVAYSFNGKGEYDLVHTDSRELTIQGRTEPVNGTIKATQLTAVAMREASSDVIEVRLDRSRGGLEVLQNQKVLPFSEQSWMDLNGVFVFSPTSTNVTVMFPSGAGVEVRQTEQTMTATVLLSEEFKGNTMGLLGVFNGNPDDDLLLRNGEVVRNNSNPEEVFSFGANWAIRNASTLFTYDTEYLLENYYHSPKHDHMFIPVFFTPESADDPLATEAANICSGEGSQFCRYDILVGRSPTLGNVTKRSFQHHISLVKDLKPVTSCGFLPPPINGEKNGTVYLEGAQLRFSCESGYSLEGSAERICLSSGQWSGQNTKCSTPSNIAGIVAGSVIGALVLIVIITVIVLQVKKKK</sequence>
<gene>
    <name evidence="12" type="primary">susd2</name>
</gene>
<accession>A0A8C5FZ93</accession>
<dbReference type="Pfam" id="PF01033">
    <property type="entry name" value="Somatomedin_B"/>
    <property type="match status" value="1"/>
</dbReference>
<evidence type="ECO:0000256" key="3">
    <source>
        <dbReference type="ARBA" id="ARBA00022989"/>
    </source>
</evidence>
<evidence type="ECO:0000256" key="5">
    <source>
        <dbReference type="ARBA" id="ARBA00023157"/>
    </source>
</evidence>
<dbReference type="PROSITE" id="PS50958">
    <property type="entry name" value="SMB_2"/>
    <property type="match status" value="1"/>
</dbReference>
<dbReference type="SMART" id="SM00216">
    <property type="entry name" value="VWD"/>
    <property type="match status" value="1"/>
</dbReference>
<reference evidence="12" key="1">
    <citation type="submission" date="2020-06" db="EMBL/GenBank/DDBJ databases">
        <authorList>
            <consortium name="Wellcome Sanger Institute Data Sharing"/>
        </authorList>
    </citation>
    <scope>NUCLEOTIDE SEQUENCE [LARGE SCALE GENOMIC DNA]</scope>
</reference>
<comment type="caution">
    <text evidence="6">Lacks conserved residue(s) required for the propagation of feature annotation.</text>
</comment>
<feature type="disulfide bond" evidence="6">
    <location>
        <begin position="779"/>
        <end position="806"/>
    </location>
</feature>
<dbReference type="GO" id="GO:0007399">
    <property type="term" value="P:nervous system development"/>
    <property type="evidence" value="ECO:0007669"/>
    <property type="project" value="UniProtKB-ARBA"/>
</dbReference>
<evidence type="ECO:0000256" key="6">
    <source>
        <dbReference type="PROSITE-ProRule" id="PRU00302"/>
    </source>
</evidence>
<reference evidence="12" key="2">
    <citation type="submission" date="2025-08" db="UniProtKB">
        <authorList>
            <consortium name="Ensembl"/>
        </authorList>
    </citation>
    <scope>IDENTIFICATION</scope>
</reference>
<protein>
    <recommendedName>
        <fullName evidence="14">Sushi domain containing 2</fullName>
    </recommendedName>
</protein>
<keyword evidence="3 7" id="KW-1133">Transmembrane helix</keyword>
<dbReference type="GO" id="GO:0016020">
    <property type="term" value="C:membrane"/>
    <property type="evidence" value="ECO:0007669"/>
    <property type="project" value="UniProtKB-SubCell"/>
</dbReference>
<dbReference type="InterPro" id="IPR001846">
    <property type="entry name" value="VWF_type-D"/>
</dbReference>
<dbReference type="Proteomes" id="UP000694680">
    <property type="component" value="Chromosome 12"/>
</dbReference>
<dbReference type="InterPro" id="IPR035976">
    <property type="entry name" value="Sushi/SCR/CCP_sf"/>
</dbReference>
<evidence type="ECO:0000259" key="11">
    <source>
        <dbReference type="PROSITE" id="PS51233"/>
    </source>
</evidence>
<dbReference type="InterPro" id="IPR051495">
    <property type="entry name" value="Epithelial_Barrier/Signaling"/>
</dbReference>
<dbReference type="InterPro" id="IPR000436">
    <property type="entry name" value="Sushi_SCR_CCP_dom"/>
</dbReference>
<evidence type="ECO:0000256" key="4">
    <source>
        <dbReference type="ARBA" id="ARBA00023136"/>
    </source>
</evidence>
<dbReference type="PANTHER" id="PTHR13802:SF63">
    <property type="entry name" value="SUSHI DOMAIN-CONTAINING PROTEIN 2"/>
    <property type="match status" value="1"/>
</dbReference>
<proteinExistence type="predicted"/>
<dbReference type="PROSITE" id="PS00524">
    <property type="entry name" value="SMB_1"/>
    <property type="match status" value="1"/>
</dbReference>
<dbReference type="InterPro" id="IPR036024">
    <property type="entry name" value="Somatomedin_B-like_dom_sf"/>
</dbReference>
<evidence type="ECO:0000256" key="7">
    <source>
        <dbReference type="SAM" id="Phobius"/>
    </source>
</evidence>
<evidence type="ECO:0000256" key="1">
    <source>
        <dbReference type="ARBA" id="ARBA00004370"/>
    </source>
</evidence>
<dbReference type="Gene3D" id="2.10.70.10">
    <property type="entry name" value="Complement Module, domain 1"/>
    <property type="match status" value="1"/>
</dbReference>
<dbReference type="Pfam" id="PF23263">
    <property type="entry name" value="C8-3_MUC4"/>
    <property type="match status" value="1"/>
</dbReference>
<dbReference type="SMART" id="SM00032">
    <property type="entry name" value="CCP"/>
    <property type="match status" value="1"/>
</dbReference>
<feature type="domain" description="Sushi" evidence="9">
    <location>
        <begin position="751"/>
        <end position="808"/>
    </location>
</feature>
<feature type="domain" description="VWFD" evidence="11">
    <location>
        <begin position="475"/>
        <end position="665"/>
    </location>
</feature>
<dbReference type="CDD" id="cd00033">
    <property type="entry name" value="CCP"/>
    <property type="match status" value="1"/>
</dbReference>
<dbReference type="AlphaFoldDB" id="A0A8C5FZ93"/>
<evidence type="ECO:0008006" key="14">
    <source>
        <dbReference type="Google" id="ProtNLM"/>
    </source>
</evidence>
<organism evidence="12 13">
    <name type="scientific">Gouania willdenowi</name>
    <name type="common">Blunt-snouted clingfish</name>
    <name type="synonym">Lepadogaster willdenowi</name>
    <dbReference type="NCBI Taxonomy" id="441366"/>
    <lineage>
        <taxon>Eukaryota</taxon>
        <taxon>Metazoa</taxon>
        <taxon>Chordata</taxon>
        <taxon>Craniata</taxon>
        <taxon>Vertebrata</taxon>
        <taxon>Euteleostomi</taxon>
        <taxon>Actinopterygii</taxon>
        <taxon>Neopterygii</taxon>
        <taxon>Teleostei</taxon>
        <taxon>Neoteleostei</taxon>
        <taxon>Acanthomorphata</taxon>
        <taxon>Ovalentaria</taxon>
        <taxon>Blenniimorphae</taxon>
        <taxon>Blenniiformes</taxon>
        <taxon>Gobiesocoidei</taxon>
        <taxon>Gobiesocidae</taxon>
        <taxon>Gobiesocinae</taxon>
        <taxon>Gouania</taxon>
    </lineage>
</organism>
<dbReference type="Pfam" id="PF00084">
    <property type="entry name" value="Sushi"/>
    <property type="match status" value="1"/>
</dbReference>
<dbReference type="SUPFAM" id="SSF81296">
    <property type="entry name" value="E set domains"/>
    <property type="match status" value="1"/>
</dbReference>
<keyword evidence="2 7" id="KW-0812">Transmembrane</keyword>
<dbReference type="InterPro" id="IPR056619">
    <property type="entry name" value="C8-3_MUC4"/>
</dbReference>
<dbReference type="PANTHER" id="PTHR13802">
    <property type="entry name" value="MUCIN 4-RELATED"/>
    <property type="match status" value="1"/>
</dbReference>
<dbReference type="SMART" id="SM00723">
    <property type="entry name" value="AMOP"/>
    <property type="match status" value="1"/>
</dbReference>
<dbReference type="PROSITE" id="PS50923">
    <property type="entry name" value="SUSHI"/>
    <property type="match status" value="1"/>
</dbReference>
<evidence type="ECO:0000259" key="8">
    <source>
        <dbReference type="PROSITE" id="PS50856"/>
    </source>
</evidence>
<dbReference type="Pfam" id="PF00094">
    <property type="entry name" value="VWD"/>
    <property type="match status" value="1"/>
</dbReference>